<accession>A0A5C0SEJ4</accession>
<reference evidence="2 3" key="1">
    <citation type="submission" date="2019-07" db="EMBL/GenBank/DDBJ databases">
        <title>Complete genome of Crassaminicella thermophila SY095.</title>
        <authorList>
            <person name="Li X."/>
        </authorList>
    </citation>
    <scope>NUCLEOTIDE SEQUENCE [LARGE SCALE GENOMIC DNA]</scope>
    <source>
        <strain evidence="2 3">SY095</strain>
    </source>
</reference>
<evidence type="ECO:0000313" key="3">
    <source>
        <dbReference type="Proteomes" id="UP000324646"/>
    </source>
</evidence>
<feature type="transmembrane region" description="Helical" evidence="1">
    <location>
        <begin position="34"/>
        <end position="55"/>
    </location>
</feature>
<keyword evidence="1" id="KW-0812">Transmembrane</keyword>
<protein>
    <submittedName>
        <fullName evidence="2">Uncharacterized protein</fullName>
    </submittedName>
</protein>
<organism evidence="2 3">
    <name type="scientific">Crassaminicella thermophila</name>
    <dbReference type="NCBI Taxonomy" id="2599308"/>
    <lineage>
        <taxon>Bacteria</taxon>
        <taxon>Bacillati</taxon>
        <taxon>Bacillota</taxon>
        <taxon>Clostridia</taxon>
        <taxon>Eubacteriales</taxon>
        <taxon>Clostridiaceae</taxon>
        <taxon>Crassaminicella</taxon>
    </lineage>
</organism>
<keyword evidence="3" id="KW-1185">Reference proteome</keyword>
<dbReference type="RefSeq" id="WP_148808869.1">
    <property type="nucleotide sequence ID" value="NZ_CP042243.1"/>
</dbReference>
<proteinExistence type="predicted"/>
<dbReference type="Proteomes" id="UP000324646">
    <property type="component" value="Chromosome"/>
</dbReference>
<dbReference type="EMBL" id="CP042243">
    <property type="protein sequence ID" value="QEK11714.1"/>
    <property type="molecule type" value="Genomic_DNA"/>
</dbReference>
<name>A0A5C0SEJ4_CRATE</name>
<feature type="transmembrane region" description="Helical" evidence="1">
    <location>
        <begin position="84"/>
        <end position="105"/>
    </location>
</feature>
<sequence length="110" mass="12385">MEIITVFLWKIFWICISLAAIGAILGLIFRKSEVFNFCAAPLGIFVFLFALYFFADKIFFPVIETSFNAAGKAVVFTFTNAKLVAFWTVGTAVFMGIVSFIIAYIKQKRT</sequence>
<dbReference type="AlphaFoldDB" id="A0A5C0SEJ4"/>
<keyword evidence="1" id="KW-0472">Membrane</keyword>
<gene>
    <name evidence="2" type="ORF">FQB35_04680</name>
</gene>
<dbReference type="KEGG" id="crs:FQB35_04680"/>
<evidence type="ECO:0000256" key="1">
    <source>
        <dbReference type="SAM" id="Phobius"/>
    </source>
</evidence>
<evidence type="ECO:0000313" key="2">
    <source>
        <dbReference type="EMBL" id="QEK11714.1"/>
    </source>
</evidence>
<keyword evidence="1" id="KW-1133">Transmembrane helix</keyword>
<feature type="transmembrane region" description="Helical" evidence="1">
    <location>
        <begin position="6"/>
        <end position="27"/>
    </location>
</feature>